<dbReference type="GO" id="GO:0005737">
    <property type="term" value="C:cytoplasm"/>
    <property type="evidence" value="ECO:0007669"/>
    <property type="project" value="UniProtKB-SubCell"/>
</dbReference>
<name>A0A819JKW7_9BILA</name>
<evidence type="ECO:0000256" key="3">
    <source>
        <dbReference type="ARBA" id="ARBA00037342"/>
    </source>
</evidence>
<dbReference type="PROSITE" id="PS51184">
    <property type="entry name" value="JMJC"/>
    <property type="match status" value="1"/>
</dbReference>
<organism evidence="6 7">
    <name type="scientific">Rotaria magnacalcarata</name>
    <dbReference type="NCBI Taxonomy" id="392030"/>
    <lineage>
        <taxon>Eukaryota</taxon>
        <taxon>Metazoa</taxon>
        <taxon>Spiralia</taxon>
        <taxon>Gnathifera</taxon>
        <taxon>Rotifera</taxon>
        <taxon>Eurotatoria</taxon>
        <taxon>Bdelloidea</taxon>
        <taxon>Philodinida</taxon>
        <taxon>Philodinidae</taxon>
        <taxon>Rotaria</taxon>
    </lineage>
</organism>
<dbReference type="AlphaFoldDB" id="A0A819JKW7"/>
<dbReference type="SMART" id="SM00558">
    <property type="entry name" value="JmjC"/>
    <property type="match status" value="1"/>
</dbReference>
<sequence>MSMMTAAPEWNVPYVFKGATIIDDTHSWTGGRRLADLFNEKLLSFRLGKRQKSFFGSLILSYFMSLDGFQILEWMEKGRKEKRRKGKCRKQEYEEINDIFIVGDRVQFEKDCNHIQATINDFLSWTTSIDNNSLPIDHPLYQYSNEEYFAYADYMHLPELFENDDQHPLIHMIKWSDIGLKDRSGKESTLWIGSQGSHTPCHYDTYGINFVAQIVGKKRWLLFPPESPIGQLQTRIPYEESSVYIDIEPSVLGKFKDIDVYDVTLEPGDVLFVPKHWWHFVSSLDTITISVNSWLEQPDDHVERIKEMLVRQIIISTMLSHDYPCDQWLNHNEIVTDPATNLTLLSSLLTNTDVQEPPPKRPRNIITTANHVNEQRLTSTLFGSIGLTPSNDNGFSDASDDEILLKRLLRAMTASDTIDLIYNKLLSV</sequence>
<dbReference type="SUPFAM" id="SSF51197">
    <property type="entry name" value="Clavaminate synthase-like"/>
    <property type="match status" value="1"/>
</dbReference>
<evidence type="ECO:0000256" key="1">
    <source>
        <dbReference type="ARBA" id="ARBA00004496"/>
    </source>
</evidence>
<protein>
    <recommendedName>
        <fullName evidence="4">JmjC domain-containing protein</fullName>
    </recommendedName>
</protein>
<dbReference type="Gene3D" id="2.60.120.650">
    <property type="entry name" value="Cupin"/>
    <property type="match status" value="1"/>
</dbReference>
<dbReference type="PANTHER" id="PTHR12461">
    <property type="entry name" value="HYPOXIA-INDUCIBLE FACTOR 1 ALPHA INHIBITOR-RELATED"/>
    <property type="match status" value="1"/>
</dbReference>
<comment type="caution">
    <text evidence="6">The sequence shown here is derived from an EMBL/GenBank/DDBJ whole genome shotgun (WGS) entry which is preliminary data.</text>
</comment>
<comment type="function">
    <text evidence="3">May play a role in cellular stress response.</text>
</comment>
<keyword evidence="7" id="KW-1185">Reference proteome</keyword>
<dbReference type="InterPro" id="IPR003347">
    <property type="entry name" value="JmjC_dom"/>
</dbReference>
<evidence type="ECO:0000259" key="4">
    <source>
        <dbReference type="PROSITE" id="PS51184"/>
    </source>
</evidence>
<dbReference type="EMBL" id="CAJOBG010001471">
    <property type="protein sequence ID" value="CAF3932211.1"/>
    <property type="molecule type" value="Genomic_DNA"/>
</dbReference>
<dbReference type="Proteomes" id="UP000663866">
    <property type="component" value="Unassembled WGS sequence"/>
</dbReference>
<feature type="domain" description="JmjC" evidence="4">
    <location>
        <begin position="156"/>
        <end position="310"/>
    </location>
</feature>
<dbReference type="Proteomes" id="UP000663842">
    <property type="component" value="Unassembled WGS sequence"/>
</dbReference>
<reference evidence="6" key="1">
    <citation type="submission" date="2021-02" db="EMBL/GenBank/DDBJ databases">
        <authorList>
            <person name="Nowell W R."/>
        </authorList>
    </citation>
    <scope>NUCLEOTIDE SEQUENCE</scope>
</reference>
<proteinExistence type="predicted"/>
<dbReference type="EMBL" id="CAJOBF010000518">
    <property type="protein sequence ID" value="CAF3829494.1"/>
    <property type="molecule type" value="Genomic_DNA"/>
</dbReference>
<evidence type="ECO:0000313" key="7">
    <source>
        <dbReference type="Proteomes" id="UP000663866"/>
    </source>
</evidence>
<evidence type="ECO:0000313" key="6">
    <source>
        <dbReference type="EMBL" id="CAF3932211.1"/>
    </source>
</evidence>
<dbReference type="PANTHER" id="PTHR12461:SF43">
    <property type="entry name" value="HSPB1-ASSOCIATED PROTEIN 1"/>
    <property type="match status" value="1"/>
</dbReference>
<dbReference type="InterPro" id="IPR041667">
    <property type="entry name" value="Cupin_8"/>
</dbReference>
<gene>
    <name evidence="6" type="ORF">OVN521_LOCUS11194</name>
    <name evidence="5" type="ORF">UXM345_LOCUS6506</name>
</gene>
<evidence type="ECO:0000313" key="5">
    <source>
        <dbReference type="EMBL" id="CAF3829494.1"/>
    </source>
</evidence>
<evidence type="ECO:0000256" key="2">
    <source>
        <dbReference type="ARBA" id="ARBA00022490"/>
    </source>
</evidence>
<comment type="subcellular location">
    <subcellularLocation>
        <location evidence="1">Cytoplasm</location>
    </subcellularLocation>
</comment>
<keyword evidence="2" id="KW-0963">Cytoplasm</keyword>
<dbReference type="Pfam" id="PF13621">
    <property type="entry name" value="Cupin_8"/>
    <property type="match status" value="1"/>
</dbReference>
<accession>A0A819JKW7</accession>